<evidence type="ECO:0000256" key="9">
    <source>
        <dbReference type="ARBA" id="ARBA00022840"/>
    </source>
</evidence>
<dbReference type="Pfam" id="PF13238">
    <property type="entry name" value="AAA_18"/>
    <property type="match status" value="1"/>
</dbReference>
<gene>
    <name evidence="11" type="ORF">PPACK8108_LOCUS7459</name>
</gene>
<dbReference type="GO" id="GO:0004017">
    <property type="term" value="F:AMP kinase activity"/>
    <property type="evidence" value="ECO:0007669"/>
    <property type="project" value="UniProtKB-EC"/>
</dbReference>
<organism evidence="11 12">
    <name type="scientific">Phakopsora pachyrhizi</name>
    <name type="common">Asian soybean rust disease fungus</name>
    <dbReference type="NCBI Taxonomy" id="170000"/>
    <lineage>
        <taxon>Eukaryota</taxon>
        <taxon>Fungi</taxon>
        <taxon>Dikarya</taxon>
        <taxon>Basidiomycota</taxon>
        <taxon>Pucciniomycotina</taxon>
        <taxon>Pucciniomycetes</taxon>
        <taxon>Pucciniales</taxon>
        <taxon>Phakopsoraceae</taxon>
        <taxon>Phakopsora</taxon>
    </lineage>
</organism>
<dbReference type="InterPro" id="IPR027417">
    <property type="entry name" value="P-loop_NTPase"/>
</dbReference>
<evidence type="ECO:0000313" key="11">
    <source>
        <dbReference type="EMBL" id="CAH7672643.1"/>
    </source>
</evidence>
<dbReference type="EMBL" id="CALTRL010001469">
    <property type="protein sequence ID" value="CAH7672643.1"/>
    <property type="molecule type" value="Genomic_DNA"/>
</dbReference>
<dbReference type="GO" id="GO:0005634">
    <property type="term" value="C:nucleus"/>
    <property type="evidence" value="ECO:0007669"/>
    <property type="project" value="UniProtKB-SubCell"/>
</dbReference>
<keyword evidence="10" id="KW-0539">Nucleus</keyword>
<keyword evidence="9" id="KW-0067">ATP-binding</keyword>
<keyword evidence="12" id="KW-1185">Reference proteome</keyword>
<evidence type="ECO:0000256" key="4">
    <source>
        <dbReference type="ARBA" id="ARBA00022517"/>
    </source>
</evidence>
<dbReference type="PANTHER" id="PTHR12595">
    <property type="entry name" value="POS9-ACTIVATING FACTOR FAP7-RELATED"/>
    <property type="match status" value="1"/>
</dbReference>
<comment type="catalytic activity">
    <reaction evidence="1">
        <text>AMP + ATP = 2 ADP</text>
        <dbReference type="Rhea" id="RHEA:12973"/>
        <dbReference type="ChEBI" id="CHEBI:30616"/>
        <dbReference type="ChEBI" id="CHEBI:456215"/>
        <dbReference type="ChEBI" id="CHEBI:456216"/>
        <dbReference type="EC" id="2.7.4.3"/>
    </reaction>
</comment>
<dbReference type="FunFam" id="3.40.50.300:FF:000372">
    <property type="entry name" value="Adenylate kinase isoenzyme 6 homolog"/>
    <property type="match status" value="1"/>
</dbReference>
<comment type="subcellular location">
    <subcellularLocation>
        <location evidence="2">Nucleus</location>
    </subcellularLocation>
</comment>
<dbReference type="PANTHER" id="PTHR12595:SF0">
    <property type="entry name" value="ADENYLATE KINASE ISOENZYME 6"/>
    <property type="match status" value="1"/>
</dbReference>
<accession>A0AAV0AUY2</accession>
<dbReference type="GO" id="GO:0016887">
    <property type="term" value="F:ATP hydrolysis activity"/>
    <property type="evidence" value="ECO:0007669"/>
    <property type="project" value="InterPro"/>
</dbReference>
<sequence>RTNPNILITGTPGTGKTTHTQQLVQRSSHQRLNLTPINIADFAKQNDCYESYDEEWESWIVDEDRLLDSLEPIMSSELGGVILDWHCSEIFPERWIDLVVVLRTDHQELWKRLESRNYSLRKIQENNQAEIMNECLDEAMENYEIEQVVELQSGDLSCLEKNVERILRWIEDWKND</sequence>
<dbReference type="InterPro" id="IPR020618">
    <property type="entry name" value="Adenyl_kinase_AK6"/>
</dbReference>
<keyword evidence="8" id="KW-0418">Kinase</keyword>
<evidence type="ECO:0000256" key="1">
    <source>
        <dbReference type="ARBA" id="ARBA00000582"/>
    </source>
</evidence>
<evidence type="ECO:0000256" key="2">
    <source>
        <dbReference type="ARBA" id="ARBA00004123"/>
    </source>
</evidence>
<dbReference type="SUPFAM" id="SSF52540">
    <property type="entry name" value="P-loop containing nucleoside triphosphate hydrolases"/>
    <property type="match status" value="1"/>
</dbReference>
<dbReference type="GO" id="GO:0005737">
    <property type="term" value="C:cytoplasm"/>
    <property type="evidence" value="ECO:0007669"/>
    <property type="project" value="TreeGrafter"/>
</dbReference>
<evidence type="ECO:0000256" key="7">
    <source>
        <dbReference type="ARBA" id="ARBA00022741"/>
    </source>
</evidence>
<keyword evidence="11" id="KW-0378">Hydrolase</keyword>
<evidence type="ECO:0000256" key="5">
    <source>
        <dbReference type="ARBA" id="ARBA00022552"/>
    </source>
</evidence>
<proteinExistence type="inferred from homology"/>
<dbReference type="Proteomes" id="UP001153365">
    <property type="component" value="Unassembled WGS sequence"/>
</dbReference>
<dbReference type="GO" id="GO:0005524">
    <property type="term" value="F:ATP binding"/>
    <property type="evidence" value="ECO:0007669"/>
    <property type="project" value="UniProtKB-KW"/>
</dbReference>
<dbReference type="Gene3D" id="3.40.50.300">
    <property type="entry name" value="P-loop containing nucleotide triphosphate hydrolases"/>
    <property type="match status" value="1"/>
</dbReference>
<protein>
    <submittedName>
        <fullName evidence="11">P-loop containing nucleoside triphosphate hydrolase protein</fullName>
    </submittedName>
</protein>
<keyword evidence="6" id="KW-0808">Transferase</keyword>
<comment type="caution">
    <text evidence="11">The sequence shown here is derived from an EMBL/GenBank/DDBJ whole genome shotgun (WGS) entry which is preliminary data.</text>
</comment>
<name>A0AAV0AUY2_PHAPC</name>
<feature type="non-terminal residue" evidence="11">
    <location>
        <position position="176"/>
    </location>
</feature>
<reference evidence="11" key="1">
    <citation type="submission" date="2022-06" db="EMBL/GenBank/DDBJ databases">
        <authorList>
            <consortium name="SYNGENTA / RWTH Aachen University"/>
        </authorList>
    </citation>
    <scope>NUCLEOTIDE SEQUENCE</scope>
</reference>
<evidence type="ECO:0000256" key="3">
    <source>
        <dbReference type="ARBA" id="ARBA00022490"/>
    </source>
</evidence>
<evidence type="ECO:0000256" key="10">
    <source>
        <dbReference type="ARBA" id="ARBA00023242"/>
    </source>
</evidence>
<keyword evidence="5" id="KW-0698">rRNA processing</keyword>
<evidence type="ECO:0000256" key="6">
    <source>
        <dbReference type="ARBA" id="ARBA00022679"/>
    </source>
</evidence>
<evidence type="ECO:0000256" key="8">
    <source>
        <dbReference type="ARBA" id="ARBA00022777"/>
    </source>
</evidence>
<evidence type="ECO:0000313" key="12">
    <source>
        <dbReference type="Proteomes" id="UP001153365"/>
    </source>
</evidence>
<keyword evidence="3" id="KW-0963">Cytoplasm</keyword>
<feature type="non-terminal residue" evidence="11">
    <location>
        <position position="1"/>
    </location>
</feature>
<dbReference type="HAMAP" id="MF_00039">
    <property type="entry name" value="Adenylate_kinase_AK6"/>
    <property type="match status" value="1"/>
</dbReference>
<dbReference type="AlphaFoldDB" id="A0AAV0AUY2"/>
<keyword evidence="7" id="KW-0547">Nucleotide-binding</keyword>
<keyword evidence="4" id="KW-0690">Ribosome biogenesis</keyword>
<dbReference type="GO" id="GO:0006364">
    <property type="term" value="P:rRNA processing"/>
    <property type="evidence" value="ECO:0007669"/>
    <property type="project" value="UniProtKB-KW"/>
</dbReference>